<dbReference type="Proteomes" id="UP001055712">
    <property type="component" value="Unassembled WGS sequence"/>
</dbReference>
<evidence type="ECO:0000313" key="8">
    <source>
        <dbReference type="Proteomes" id="UP001055712"/>
    </source>
</evidence>
<evidence type="ECO:0000256" key="2">
    <source>
        <dbReference type="ARBA" id="ARBA00006868"/>
    </source>
</evidence>
<dbReference type="EMBL" id="SIDB01000004">
    <property type="protein sequence ID" value="KAI3433666.1"/>
    <property type="molecule type" value="Genomic_DNA"/>
</dbReference>
<organism evidence="7 8">
    <name type="scientific">Chlorella vulgaris</name>
    <name type="common">Green alga</name>
    <dbReference type="NCBI Taxonomy" id="3077"/>
    <lineage>
        <taxon>Eukaryota</taxon>
        <taxon>Viridiplantae</taxon>
        <taxon>Chlorophyta</taxon>
        <taxon>core chlorophytes</taxon>
        <taxon>Trebouxiophyceae</taxon>
        <taxon>Chlorellales</taxon>
        <taxon>Chlorellaceae</taxon>
        <taxon>Chlorella clade</taxon>
        <taxon>Chlorella</taxon>
    </lineage>
</organism>
<comment type="function">
    <text evidence="4">Regulatory subunit of the dimeric E1 enzyme. E1 activates RUB1/NEDD8 by first adenylating its C-terminal glycine residue with ATP, thereafter linking this residue to the side chain of the catalytic cysteine, yielding a RUB1-ECR1 thioester and free AMP. E1 finally transfers RUB1 to the catalytic cysteine of RCE1.</text>
</comment>
<dbReference type="InterPro" id="IPR035985">
    <property type="entry name" value="Ubiquitin-activating_enz"/>
</dbReference>
<evidence type="ECO:0000256" key="1">
    <source>
        <dbReference type="ARBA" id="ARBA00005032"/>
    </source>
</evidence>
<dbReference type="SUPFAM" id="SSF69572">
    <property type="entry name" value="Activating enzymes of the ubiquitin-like proteins"/>
    <property type="match status" value="1"/>
</dbReference>
<dbReference type="AlphaFoldDB" id="A0A9D4YZ21"/>
<protein>
    <recommendedName>
        <fullName evidence="4">NEDD8-activating enzyme E1 regulatory subunit</fullName>
    </recommendedName>
</protein>
<evidence type="ECO:0000259" key="6">
    <source>
        <dbReference type="Pfam" id="PF00899"/>
    </source>
</evidence>
<feature type="domain" description="THIF-type NAD/FAD binding fold" evidence="6">
    <location>
        <begin position="29"/>
        <end position="547"/>
    </location>
</feature>
<dbReference type="InterPro" id="IPR045886">
    <property type="entry name" value="ThiF/MoeB/HesA"/>
</dbReference>
<reference evidence="7" key="1">
    <citation type="journal article" date="2019" name="Plant J.">
        <title>Chlorella vulgaris genome assembly and annotation reveals the molecular basis for metabolic acclimation to high light conditions.</title>
        <authorList>
            <person name="Cecchin M."/>
            <person name="Marcolungo L."/>
            <person name="Rossato M."/>
            <person name="Girolomoni L."/>
            <person name="Cosentino E."/>
            <person name="Cuine S."/>
            <person name="Li-Beisson Y."/>
            <person name="Delledonne M."/>
            <person name="Ballottari M."/>
        </authorList>
    </citation>
    <scope>NUCLEOTIDE SEQUENCE</scope>
    <source>
        <strain evidence="7">211/11P</strain>
    </source>
</reference>
<comment type="similarity">
    <text evidence="2 4">Belongs to the ubiquitin-activating E1 family. ULA1 subfamily.</text>
</comment>
<evidence type="ECO:0000313" key="7">
    <source>
        <dbReference type="EMBL" id="KAI3433666.1"/>
    </source>
</evidence>
<dbReference type="Gene3D" id="3.40.50.720">
    <property type="entry name" value="NAD(P)-binding Rossmann-like Domain"/>
    <property type="match status" value="2"/>
</dbReference>
<dbReference type="OrthoDB" id="1708823at2759"/>
<sequence>MSEESPSAEVSPHSNAVSGETSMDKSKRYDRGIRVWGAHGQEALEAAKVCLLNAGPTGTEALKNLVLGGIHSFTIVDGAKVTPPDLGNNYLLTADGLGMPRAQCAAECLKELNESVSGSYVEETPRSLMTSSPEFFKPFTLVIATQLGETDAVTIDGICRQHGVKLVLLRSYGLLGYVRPSVPEMCVTESKPDNKVDDLRLSNPWPELAAHAAALDLSATQEHVHSHVPYALLLLKATKHWQEEHGGKLPSSYPERTAFKDLVNSWQRHVDGIPLDEENFTEAISNAHKVWAPPSVSSELQAVLDDPCAASITQQSPDFWVLVAALRRFIEQEGDGQLPLEGSIPDMHASTQQYLDLQRIYRAKADVDAAAVQAHTRALLEAAGRDPSAIPLPDIKHFCKHARSLRLVRCRSLEEETGPGSCRGSALRQALGQEDTAANAALYVLLRAADRFHQTYQRYPGTFDGEVEEDAALLKSQANALLAECGAAGGTVGGGGGVSDDLAAELCRCAAGELHVVAAVVGAVAAQEAIKIMTGQFVPLGGCLIYNAMACTTSVFAF</sequence>
<dbReference type="Pfam" id="PF00899">
    <property type="entry name" value="ThiF"/>
    <property type="match status" value="1"/>
</dbReference>
<keyword evidence="8" id="KW-1185">Reference proteome</keyword>
<dbReference type="PANTHER" id="PTHR10953">
    <property type="entry name" value="UBIQUITIN-ACTIVATING ENZYME E1"/>
    <property type="match status" value="1"/>
</dbReference>
<dbReference type="InterPro" id="IPR000594">
    <property type="entry name" value="ThiF_NAD_FAD-bd"/>
</dbReference>
<accession>A0A9D4YZ21</accession>
<gene>
    <name evidence="7" type="ORF">D9Q98_003475</name>
</gene>
<name>A0A9D4YZ21_CHLVU</name>
<evidence type="ECO:0000256" key="5">
    <source>
        <dbReference type="SAM" id="MobiDB-lite"/>
    </source>
</evidence>
<evidence type="ECO:0000256" key="3">
    <source>
        <dbReference type="ARBA" id="ARBA00022786"/>
    </source>
</evidence>
<dbReference type="PANTHER" id="PTHR10953:SF29">
    <property type="entry name" value="NEDD8-ACTIVATING ENZYME E1 REGULATORY SUBUNIT"/>
    <property type="match status" value="1"/>
</dbReference>
<feature type="compositionally biased region" description="Polar residues" evidence="5">
    <location>
        <begin position="12"/>
        <end position="21"/>
    </location>
</feature>
<keyword evidence="3 4" id="KW-0833">Ubl conjugation pathway</keyword>
<comment type="caution">
    <text evidence="7">The sequence shown here is derived from an EMBL/GenBank/DDBJ whole genome shotgun (WGS) entry which is preliminary data.</text>
</comment>
<dbReference type="PIRSF" id="PIRSF039099">
    <property type="entry name" value="APP-BP1"/>
    <property type="match status" value="1"/>
</dbReference>
<feature type="region of interest" description="Disordered" evidence="5">
    <location>
        <begin position="1"/>
        <end position="25"/>
    </location>
</feature>
<dbReference type="GO" id="GO:0045116">
    <property type="term" value="P:protein neddylation"/>
    <property type="evidence" value="ECO:0007669"/>
    <property type="project" value="UniProtKB-UniRule"/>
</dbReference>
<comment type="pathway">
    <text evidence="1 4">Protein modification; protein neddylation.</text>
</comment>
<evidence type="ECO:0000256" key="4">
    <source>
        <dbReference type="PIRNR" id="PIRNR039099"/>
    </source>
</evidence>
<dbReference type="InterPro" id="IPR030667">
    <property type="entry name" value="APP-BP1"/>
</dbReference>
<proteinExistence type="inferred from homology"/>
<dbReference type="GO" id="GO:0005737">
    <property type="term" value="C:cytoplasm"/>
    <property type="evidence" value="ECO:0007669"/>
    <property type="project" value="TreeGrafter"/>
</dbReference>
<reference evidence="7" key="2">
    <citation type="submission" date="2020-11" db="EMBL/GenBank/DDBJ databases">
        <authorList>
            <person name="Cecchin M."/>
            <person name="Marcolungo L."/>
            <person name="Rossato M."/>
            <person name="Girolomoni L."/>
            <person name="Cosentino E."/>
            <person name="Cuine S."/>
            <person name="Li-Beisson Y."/>
            <person name="Delledonne M."/>
            <person name="Ballottari M."/>
        </authorList>
    </citation>
    <scope>NUCLEOTIDE SEQUENCE</scope>
    <source>
        <strain evidence="7">211/11P</strain>
        <tissue evidence="7">Whole cell</tissue>
    </source>
</reference>
<dbReference type="GO" id="GO:0019781">
    <property type="term" value="F:NEDD8 activating enzyme activity"/>
    <property type="evidence" value="ECO:0007669"/>
    <property type="project" value="UniProtKB-UniRule"/>
</dbReference>